<dbReference type="RefSeq" id="XP_064670416.1">
    <property type="nucleotide sequence ID" value="XM_064816632.1"/>
</dbReference>
<gene>
    <name evidence="1" type="ORF">N656DRAFT_78772</name>
</gene>
<name>A0AAN6TES1_9PEZI</name>
<dbReference type="AlphaFoldDB" id="A0AAN6TES1"/>
<dbReference type="Proteomes" id="UP001302812">
    <property type="component" value="Unassembled WGS sequence"/>
</dbReference>
<reference evidence="1" key="1">
    <citation type="journal article" date="2023" name="Mol. Phylogenet. Evol.">
        <title>Genome-scale phylogeny and comparative genomics of the fungal order Sordariales.</title>
        <authorList>
            <person name="Hensen N."/>
            <person name="Bonometti L."/>
            <person name="Westerberg I."/>
            <person name="Brannstrom I.O."/>
            <person name="Guillou S."/>
            <person name="Cros-Aarteil S."/>
            <person name="Calhoun S."/>
            <person name="Haridas S."/>
            <person name="Kuo A."/>
            <person name="Mondo S."/>
            <person name="Pangilinan J."/>
            <person name="Riley R."/>
            <person name="LaButti K."/>
            <person name="Andreopoulos B."/>
            <person name="Lipzen A."/>
            <person name="Chen C."/>
            <person name="Yan M."/>
            <person name="Daum C."/>
            <person name="Ng V."/>
            <person name="Clum A."/>
            <person name="Steindorff A."/>
            <person name="Ohm R.A."/>
            <person name="Martin F."/>
            <person name="Silar P."/>
            <person name="Natvig D.O."/>
            <person name="Lalanne C."/>
            <person name="Gautier V."/>
            <person name="Ament-Velasquez S.L."/>
            <person name="Kruys A."/>
            <person name="Hutchinson M.I."/>
            <person name="Powell A.J."/>
            <person name="Barry K."/>
            <person name="Miller A.N."/>
            <person name="Grigoriev I.V."/>
            <person name="Debuchy R."/>
            <person name="Gladieux P."/>
            <person name="Hiltunen Thoren M."/>
            <person name="Johannesson H."/>
        </authorList>
    </citation>
    <scope>NUCLEOTIDE SEQUENCE</scope>
    <source>
        <strain evidence="1">CBS 508.74</strain>
    </source>
</reference>
<evidence type="ECO:0000313" key="1">
    <source>
        <dbReference type="EMBL" id="KAK4112846.1"/>
    </source>
</evidence>
<reference evidence="1" key="2">
    <citation type="submission" date="2023-05" db="EMBL/GenBank/DDBJ databases">
        <authorList>
            <consortium name="Lawrence Berkeley National Laboratory"/>
            <person name="Steindorff A."/>
            <person name="Hensen N."/>
            <person name="Bonometti L."/>
            <person name="Westerberg I."/>
            <person name="Brannstrom I.O."/>
            <person name="Guillou S."/>
            <person name="Cros-Aarteil S."/>
            <person name="Calhoun S."/>
            <person name="Haridas S."/>
            <person name="Kuo A."/>
            <person name="Mondo S."/>
            <person name="Pangilinan J."/>
            <person name="Riley R."/>
            <person name="Labutti K."/>
            <person name="Andreopoulos B."/>
            <person name="Lipzen A."/>
            <person name="Chen C."/>
            <person name="Yanf M."/>
            <person name="Daum C."/>
            <person name="Ng V."/>
            <person name="Clum A."/>
            <person name="Ohm R."/>
            <person name="Martin F."/>
            <person name="Silar P."/>
            <person name="Natvig D."/>
            <person name="Lalanne C."/>
            <person name="Gautier V."/>
            <person name="Ament-Velasquez S.L."/>
            <person name="Kruys A."/>
            <person name="Hutchinson M.I."/>
            <person name="Powell A.J."/>
            <person name="Barry K."/>
            <person name="Miller A.N."/>
            <person name="Grigoriev I.V."/>
            <person name="Debuchy R."/>
            <person name="Gladieux P."/>
            <person name="Thoren M.H."/>
            <person name="Johannesson H."/>
        </authorList>
    </citation>
    <scope>NUCLEOTIDE SEQUENCE</scope>
    <source>
        <strain evidence="1">CBS 508.74</strain>
    </source>
</reference>
<comment type="caution">
    <text evidence="1">The sequence shown here is derived from an EMBL/GenBank/DDBJ whole genome shotgun (WGS) entry which is preliminary data.</text>
</comment>
<sequence>MYRTAFILYGIAVGKTTLIHPFINMLFDSFGFCQVSLDLSPCNFHLSMSLSTSSLDFRKASLSALTAASSLRSFSSSITTSRSLCSANAVLDFRDCELLLSLGVLLDRLF</sequence>
<proteinExistence type="predicted"/>
<organism evidence="1 2">
    <name type="scientific">Canariomyces notabilis</name>
    <dbReference type="NCBI Taxonomy" id="2074819"/>
    <lineage>
        <taxon>Eukaryota</taxon>
        <taxon>Fungi</taxon>
        <taxon>Dikarya</taxon>
        <taxon>Ascomycota</taxon>
        <taxon>Pezizomycotina</taxon>
        <taxon>Sordariomycetes</taxon>
        <taxon>Sordariomycetidae</taxon>
        <taxon>Sordariales</taxon>
        <taxon>Chaetomiaceae</taxon>
        <taxon>Canariomyces</taxon>
    </lineage>
</organism>
<evidence type="ECO:0000313" key="2">
    <source>
        <dbReference type="Proteomes" id="UP001302812"/>
    </source>
</evidence>
<dbReference type="EMBL" id="MU853341">
    <property type="protein sequence ID" value="KAK4112846.1"/>
    <property type="molecule type" value="Genomic_DNA"/>
</dbReference>
<dbReference type="GeneID" id="89940757"/>
<protein>
    <submittedName>
        <fullName evidence="1">Uncharacterized protein</fullName>
    </submittedName>
</protein>
<keyword evidence="2" id="KW-1185">Reference proteome</keyword>
<accession>A0AAN6TES1</accession>